<sequence length="287" mass="33575">MSNEVPHVVAGSYKKDYCAFCDVFIPPSLVGPFWVGIYVIDREFDNKYSSYQVCTPTSKRISFDPLPAGMYEVRLFKDRYTRLAVSNVIYLGGKAKISFAKDLEFPHLIIVYYQEISTSEDWIGLFEKGVHSMKQFIARQTVSVTQRNVKFNCRLLKVDPTRYVGDKCILREFEFRYFKEHSVVSSTTAPSGYSKSFTLDFPSLHAERLTVDAIHVIWKNTHHNIWIGVYKDKNATSYMTYEYANQDCDFINFKVKYVEGETWEFRMFSTQSKEMLWKCELTKTLFN</sequence>
<dbReference type="KEGG" id="eiv:EIN_359760"/>
<dbReference type="Proteomes" id="UP000014680">
    <property type="component" value="Unassembled WGS sequence"/>
</dbReference>
<dbReference type="Pfam" id="PF17751">
    <property type="entry name" value="SKICH"/>
    <property type="match status" value="1"/>
</dbReference>
<dbReference type="EMBL" id="KB206483">
    <property type="protein sequence ID" value="ELP90883.1"/>
    <property type="molecule type" value="Genomic_DNA"/>
</dbReference>
<dbReference type="InterPro" id="IPR041611">
    <property type="entry name" value="SKICH"/>
</dbReference>
<evidence type="ECO:0000259" key="1">
    <source>
        <dbReference type="Pfam" id="PF17751"/>
    </source>
</evidence>
<keyword evidence="3" id="KW-1185">Reference proteome</keyword>
<protein>
    <recommendedName>
        <fullName evidence="1">SKICH domain-containing protein</fullName>
    </recommendedName>
</protein>
<dbReference type="GeneID" id="14889914"/>
<gene>
    <name evidence="2" type="ORF">EIN_359760</name>
</gene>
<reference evidence="2 3" key="1">
    <citation type="submission" date="2012-10" db="EMBL/GenBank/DDBJ databases">
        <authorList>
            <person name="Zafar N."/>
            <person name="Inman J."/>
            <person name="Hall N."/>
            <person name="Lorenzi H."/>
            <person name="Caler E."/>
        </authorList>
    </citation>
    <scope>NUCLEOTIDE SEQUENCE [LARGE SCALE GENOMIC DNA]</scope>
    <source>
        <strain evidence="2 3">IP1</strain>
    </source>
</reference>
<proteinExistence type="predicted"/>
<dbReference type="OrthoDB" id="25405at2759"/>
<evidence type="ECO:0000313" key="3">
    <source>
        <dbReference type="Proteomes" id="UP000014680"/>
    </source>
</evidence>
<organism evidence="2 3">
    <name type="scientific">Entamoeba invadens IP1</name>
    <dbReference type="NCBI Taxonomy" id="370355"/>
    <lineage>
        <taxon>Eukaryota</taxon>
        <taxon>Amoebozoa</taxon>
        <taxon>Evosea</taxon>
        <taxon>Archamoebae</taxon>
        <taxon>Mastigamoebida</taxon>
        <taxon>Entamoebidae</taxon>
        <taxon>Entamoeba</taxon>
    </lineage>
</organism>
<name>A0A0A1U7M9_ENTIV</name>
<dbReference type="AlphaFoldDB" id="A0A0A1U7M9"/>
<dbReference type="VEuPathDB" id="AmoebaDB:EIN_359760"/>
<feature type="domain" description="SKICH" evidence="1">
    <location>
        <begin position="117"/>
        <end position="188"/>
    </location>
</feature>
<dbReference type="RefSeq" id="XP_004257654.1">
    <property type="nucleotide sequence ID" value="XM_004257606.1"/>
</dbReference>
<accession>A0A0A1U7M9</accession>
<evidence type="ECO:0000313" key="2">
    <source>
        <dbReference type="EMBL" id="ELP90883.1"/>
    </source>
</evidence>
<dbReference type="OMA" id="FDEHIPY"/>